<dbReference type="SMART" id="SM00866">
    <property type="entry name" value="UTRA"/>
    <property type="match status" value="1"/>
</dbReference>
<evidence type="ECO:0000256" key="4">
    <source>
        <dbReference type="SAM" id="MobiDB-lite"/>
    </source>
</evidence>
<dbReference type="Proteomes" id="UP001597260">
    <property type="component" value="Unassembled WGS sequence"/>
</dbReference>
<dbReference type="PROSITE" id="PS50949">
    <property type="entry name" value="HTH_GNTR"/>
    <property type="match status" value="1"/>
</dbReference>
<dbReference type="Gene3D" id="3.40.1410.10">
    <property type="entry name" value="Chorismate lyase-like"/>
    <property type="match status" value="1"/>
</dbReference>
<keyword evidence="2" id="KW-0238">DNA-binding</keyword>
<accession>A0ABW3YM53</accession>
<dbReference type="PRINTS" id="PR00035">
    <property type="entry name" value="HTHGNTR"/>
</dbReference>
<feature type="region of interest" description="Disordered" evidence="4">
    <location>
        <begin position="80"/>
        <end position="114"/>
    </location>
</feature>
<dbReference type="EMBL" id="JBHTMP010000087">
    <property type="protein sequence ID" value="MFD1325621.1"/>
    <property type="molecule type" value="Genomic_DNA"/>
</dbReference>
<feature type="domain" description="HTH gntR-type" evidence="5">
    <location>
        <begin position="4"/>
        <end position="72"/>
    </location>
</feature>
<dbReference type="InterPro" id="IPR000524">
    <property type="entry name" value="Tscrpt_reg_HTH_GntR"/>
</dbReference>
<dbReference type="SUPFAM" id="SSF64288">
    <property type="entry name" value="Chorismate lyase-like"/>
    <property type="match status" value="1"/>
</dbReference>
<dbReference type="RefSeq" id="WP_377578296.1">
    <property type="nucleotide sequence ID" value="NZ_JBHTMP010000087.1"/>
</dbReference>
<gene>
    <name evidence="6" type="ORF">ACFQ4H_31525</name>
</gene>
<proteinExistence type="predicted"/>
<keyword evidence="1" id="KW-0805">Transcription regulation</keyword>
<name>A0ABW3YM53_9ACTN</name>
<organism evidence="6 7">
    <name type="scientific">Micromonospora sonneratiae</name>
    <dbReference type="NCBI Taxonomy" id="1184706"/>
    <lineage>
        <taxon>Bacteria</taxon>
        <taxon>Bacillati</taxon>
        <taxon>Actinomycetota</taxon>
        <taxon>Actinomycetes</taxon>
        <taxon>Micromonosporales</taxon>
        <taxon>Micromonosporaceae</taxon>
        <taxon>Micromonospora</taxon>
    </lineage>
</organism>
<sequence length="248" mass="26900">MPKTPAYLQIAADLRAQIVAGDIAPGSKLPSESALMRQHGVSRTVAKWAISVLKGEGLVEGRAGSGVYVREMRRLVRYAPNRSHRNSASTSPFASDAEQAGQQPSWEHASRHGTADERIAARLGIEPGAPIMRTDYRFMADGEPVQLSTSFEPLAVTAGTSVEWPEDGVAVGVVARMDHIGVHVDEQVERISDRAATPTEVEALCLPARSVQVQVIKRTYYADGVPVETADIVLPGSRYELVYRMPVE</sequence>
<reference evidence="7" key="1">
    <citation type="journal article" date="2019" name="Int. J. Syst. Evol. Microbiol.">
        <title>The Global Catalogue of Microorganisms (GCM) 10K type strain sequencing project: providing services to taxonomists for standard genome sequencing and annotation.</title>
        <authorList>
            <consortium name="The Broad Institute Genomics Platform"/>
            <consortium name="The Broad Institute Genome Sequencing Center for Infectious Disease"/>
            <person name="Wu L."/>
            <person name="Ma J."/>
        </authorList>
    </citation>
    <scope>NUCLEOTIDE SEQUENCE [LARGE SCALE GENOMIC DNA]</scope>
    <source>
        <strain evidence="7">JCM 31037</strain>
    </source>
</reference>
<evidence type="ECO:0000256" key="1">
    <source>
        <dbReference type="ARBA" id="ARBA00023015"/>
    </source>
</evidence>
<dbReference type="CDD" id="cd07377">
    <property type="entry name" value="WHTH_GntR"/>
    <property type="match status" value="1"/>
</dbReference>
<keyword evidence="3" id="KW-0804">Transcription</keyword>
<evidence type="ECO:0000256" key="3">
    <source>
        <dbReference type="ARBA" id="ARBA00023163"/>
    </source>
</evidence>
<dbReference type="SUPFAM" id="SSF46785">
    <property type="entry name" value="Winged helix' DNA-binding domain"/>
    <property type="match status" value="1"/>
</dbReference>
<evidence type="ECO:0000256" key="2">
    <source>
        <dbReference type="ARBA" id="ARBA00023125"/>
    </source>
</evidence>
<dbReference type="Pfam" id="PF00392">
    <property type="entry name" value="GntR"/>
    <property type="match status" value="1"/>
</dbReference>
<dbReference type="InterPro" id="IPR028978">
    <property type="entry name" value="Chorismate_lyase_/UTRA_dom_sf"/>
</dbReference>
<dbReference type="PANTHER" id="PTHR44846">
    <property type="entry name" value="MANNOSYL-D-GLYCERATE TRANSPORT/METABOLISM SYSTEM REPRESSOR MNGR-RELATED"/>
    <property type="match status" value="1"/>
</dbReference>
<comment type="caution">
    <text evidence="6">The sequence shown here is derived from an EMBL/GenBank/DDBJ whole genome shotgun (WGS) entry which is preliminary data.</text>
</comment>
<dbReference type="InterPro" id="IPR050679">
    <property type="entry name" value="Bact_HTH_transcr_reg"/>
</dbReference>
<evidence type="ECO:0000313" key="6">
    <source>
        <dbReference type="EMBL" id="MFD1325621.1"/>
    </source>
</evidence>
<dbReference type="SMART" id="SM00345">
    <property type="entry name" value="HTH_GNTR"/>
    <property type="match status" value="1"/>
</dbReference>
<dbReference type="InterPro" id="IPR011663">
    <property type="entry name" value="UTRA"/>
</dbReference>
<evidence type="ECO:0000313" key="7">
    <source>
        <dbReference type="Proteomes" id="UP001597260"/>
    </source>
</evidence>
<dbReference type="Gene3D" id="1.10.10.10">
    <property type="entry name" value="Winged helix-like DNA-binding domain superfamily/Winged helix DNA-binding domain"/>
    <property type="match status" value="1"/>
</dbReference>
<dbReference type="PANTHER" id="PTHR44846:SF17">
    <property type="entry name" value="GNTR-FAMILY TRANSCRIPTIONAL REGULATOR"/>
    <property type="match status" value="1"/>
</dbReference>
<protein>
    <submittedName>
        <fullName evidence="6">GntR family transcriptional regulator</fullName>
    </submittedName>
</protein>
<keyword evidence="7" id="KW-1185">Reference proteome</keyword>
<dbReference type="InterPro" id="IPR036388">
    <property type="entry name" value="WH-like_DNA-bd_sf"/>
</dbReference>
<dbReference type="InterPro" id="IPR036390">
    <property type="entry name" value="WH_DNA-bd_sf"/>
</dbReference>
<dbReference type="Pfam" id="PF07702">
    <property type="entry name" value="UTRA"/>
    <property type="match status" value="1"/>
</dbReference>
<evidence type="ECO:0000259" key="5">
    <source>
        <dbReference type="PROSITE" id="PS50949"/>
    </source>
</evidence>